<evidence type="ECO:0000256" key="4">
    <source>
        <dbReference type="ARBA" id="ARBA00023136"/>
    </source>
</evidence>
<name>A0A3P5YRG5_BRACM</name>
<proteinExistence type="predicted"/>
<dbReference type="GO" id="GO:0016020">
    <property type="term" value="C:membrane"/>
    <property type="evidence" value="ECO:0007669"/>
    <property type="project" value="UniProtKB-SubCell"/>
</dbReference>
<feature type="transmembrane region" description="Helical" evidence="5">
    <location>
        <begin position="38"/>
        <end position="57"/>
    </location>
</feature>
<evidence type="ECO:0000256" key="2">
    <source>
        <dbReference type="ARBA" id="ARBA00022692"/>
    </source>
</evidence>
<evidence type="ECO:0000256" key="1">
    <source>
        <dbReference type="ARBA" id="ARBA00004370"/>
    </source>
</evidence>
<reference evidence="7" key="1">
    <citation type="submission" date="2018-11" db="EMBL/GenBank/DDBJ databases">
        <authorList>
            <consortium name="Genoscope - CEA"/>
            <person name="William W."/>
        </authorList>
    </citation>
    <scope>NUCLEOTIDE SEQUENCE</scope>
</reference>
<gene>
    <name evidence="7" type="ORF">BRAA05T20071Z</name>
    <name evidence="6" type="ORF">BRAPAZ1V2_A05P11450.2</name>
</gene>
<comment type="subcellular location">
    <subcellularLocation>
        <location evidence="1">Membrane</location>
    </subcellularLocation>
</comment>
<evidence type="ECO:0000313" key="6">
    <source>
        <dbReference type="EMBL" id="CAG7874624.1"/>
    </source>
</evidence>
<dbReference type="PANTHER" id="PTHR13533">
    <property type="entry name" value="N-ACETYLNEURAMINATE 9-O-ACETYLTRANSFERASE"/>
    <property type="match status" value="1"/>
</dbReference>
<evidence type="ECO:0000313" key="7">
    <source>
        <dbReference type="EMBL" id="VDC70357.1"/>
    </source>
</evidence>
<evidence type="ECO:0000256" key="5">
    <source>
        <dbReference type="SAM" id="Phobius"/>
    </source>
</evidence>
<keyword evidence="3 5" id="KW-1133">Transmembrane helix</keyword>
<dbReference type="Gramene" id="A05p11450.2_BraZ1">
    <property type="protein sequence ID" value="A05p11450.2_BraZ1.CDS"/>
    <property type="gene ID" value="A05g11450.2_BraZ1"/>
</dbReference>
<keyword evidence="2 5" id="KW-0812">Transmembrane</keyword>
<accession>A0A3P5YRG5</accession>
<keyword evidence="4 5" id="KW-0472">Membrane</keyword>
<protein>
    <submittedName>
        <fullName evidence="6">Uncharacterized protein</fullName>
    </submittedName>
</protein>
<evidence type="ECO:0000256" key="3">
    <source>
        <dbReference type="ARBA" id="ARBA00022989"/>
    </source>
</evidence>
<organism evidence="7">
    <name type="scientific">Brassica campestris</name>
    <name type="common">Field mustard</name>
    <dbReference type="NCBI Taxonomy" id="3711"/>
    <lineage>
        <taxon>Eukaryota</taxon>
        <taxon>Viridiplantae</taxon>
        <taxon>Streptophyta</taxon>
        <taxon>Embryophyta</taxon>
        <taxon>Tracheophyta</taxon>
        <taxon>Spermatophyta</taxon>
        <taxon>Magnoliopsida</taxon>
        <taxon>eudicotyledons</taxon>
        <taxon>Gunneridae</taxon>
        <taxon>Pentapetalae</taxon>
        <taxon>rosids</taxon>
        <taxon>malvids</taxon>
        <taxon>Brassicales</taxon>
        <taxon>Brassicaceae</taxon>
        <taxon>Brassiceae</taxon>
        <taxon>Brassica</taxon>
    </lineage>
</organism>
<dbReference type="AlphaFoldDB" id="A0A3P5YRG5"/>
<sequence length="77" mass="8706">MLNFMLTTPIYVLVSHRLFELTNTLKPVFIPTKDDKRLLHNVLAGAAISFCLYLTALNSSPDPTLTMYLLLLHCSHC</sequence>
<dbReference type="GO" id="GO:0045492">
    <property type="term" value="P:xylan biosynthetic process"/>
    <property type="evidence" value="ECO:0007669"/>
    <property type="project" value="UniProtKB-ARBA"/>
</dbReference>
<dbReference type="EMBL" id="LS974621">
    <property type="protein sequence ID" value="CAG7874624.1"/>
    <property type="molecule type" value="Genomic_DNA"/>
</dbReference>
<dbReference type="GO" id="GO:0005794">
    <property type="term" value="C:Golgi apparatus"/>
    <property type="evidence" value="ECO:0007669"/>
    <property type="project" value="UniProtKB-ARBA"/>
</dbReference>
<dbReference type="EMBL" id="LR031570">
    <property type="protein sequence ID" value="VDC70357.1"/>
    <property type="molecule type" value="Genomic_DNA"/>
</dbReference>
<dbReference type="Proteomes" id="UP000694005">
    <property type="component" value="Chromosome A05"/>
</dbReference>
<dbReference type="PANTHER" id="PTHR13533:SF47">
    <property type="entry name" value="PROTEIN REDUCED WALL ACETYLATION 3-RELATED"/>
    <property type="match status" value="1"/>
</dbReference>